<sequence length="198" mass="22179">MNFTSGEKVPLGGPNKNCNNPCKDEEGVDCVTDYDFDTDQPYYVCLMGSCLVTSSEDTVKFYTESERGTILFKKLYKFRDSYLTSSSKGLGYIDDYYKLSKESVYSFSFSSLYAISVLSPSLLSKFDKLVEFKEVDPSIGAEILYDAQFRDDVVLALDQLINDLPLNSESRNILLNVKSDVILLKGKTIAEIDAIMSS</sequence>
<comment type="caution">
    <text evidence="1">The sequence shown here is derived from an EMBL/GenBank/DDBJ whole genome shotgun (WGS) entry which is preliminary data.</text>
</comment>
<gene>
    <name evidence="1" type="ORF">FUA23_22170</name>
</gene>
<name>A0A5C7EYW0_9BACT</name>
<protein>
    <submittedName>
        <fullName evidence="1">Uncharacterized protein</fullName>
    </submittedName>
</protein>
<accession>A0A5C7EYW0</accession>
<dbReference type="EMBL" id="VOXD01000097">
    <property type="protein sequence ID" value="TXF80801.1"/>
    <property type="molecule type" value="Genomic_DNA"/>
</dbReference>
<reference evidence="1 2" key="1">
    <citation type="submission" date="2019-08" db="EMBL/GenBank/DDBJ databases">
        <title>Lewinella sp. strain SSH13 Genome sequencing and assembly.</title>
        <authorList>
            <person name="Kim I."/>
        </authorList>
    </citation>
    <scope>NUCLEOTIDE SEQUENCE [LARGE SCALE GENOMIC DNA]</scope>
    <source>
        <strain evidence="1 2">SSH13</strain>
    </source>
</reference>
<dbReference type="RefSeq" id="WP_147932960.1">
    <property type="nucleotide sequence ID" value="NZ_VOXD01000097.1"/>
</dbReference>
<dbReference type="Proteomes" id="UP000321907">
    <property type="component" value="Unassembled WGS sequence"/>
</dbReference>
<keyword evidence="2" id="KW-1185">Reference proteome</keyword>
<organism evidence="1 2">
    <name type="scientific">Neolewinella aurantiaca</name>
    <dbReference type="NCBI Taxonomy" id="2602767"/>
    <lineage>
        <taxon>Bacteria</taxon>
        <taxon>Pseudomonadati</taxon>
        <taxon>Bacteroidota</taxon>
        <taxon>Saprospiria</taxon>
        <taxon>Saprospirales</taxon>
        <taxon>Lewinellaceae</taxon>
        <taxon>Neolewinella</taxon>
    </lineage>
</organism>
<evidence type="ECO:0000313" key="1">
    <source>
        <dbReference type="EMBL" id="TXF80801.1"/>
    </source>
</evidence>
<dbReference type="AlphaFoldDB" id="A0A5C7EYW0"/>
<proteinExistence type="predicted"/>
<evidence type="ECO:0000313" key="2">
    <source>
        <dbReference type="Proteomes" id="UP000321907"/>
    </source>
</evidence>